<comment type="caution">
    <text evidence="1">The sequence shown here is derived from an EMBL/GenBank/DDBJ whole genome shotgun (WGS) entry which is preliminary data.</text>
</comment>
<dbReference type="EMBL" id="JACOPL010000009">
    <property type="protein sequence ID" value="MBC5725860.1"/>
    <property type="molecule type" value="Genomic_DNA"/>
</dbReference>
<organism evidence="1 2">
    <name type="scientific">Agathobaculum faecis</name>
    <dbReference type="NCBI Taxonomy" id="2763013"/>
    <lineage>
        <taxon>Bacteria</taxon>
        <taxon>Bacillati</taxon>
        <taxon>Bacillota</taxon>
        <taxon>Clostridia</taxon>
        <taxon>Eubacteriales</taxon>
        <taxon>Butyricicoccaceae</taxon>
        <taxon>Agathobaculum</taxon>
    </lineage>
</organism>
<protein>
    <submittedName>
        <fullName evidence="1">Uncharacterized protein</fullName>
    </submittedName>
</protein>
<evidence type="ECO:0000313" key="1">
    <source>
        <dbReference type="EMBL" id="MBC5725860.1"/>
    </source>
</evidence>
<accession>A0A923LXE8</accession>
<dbReference type="AlphaFoldDB" id="A0A923LXE8"/>
<sequence>MTILACECGNEIYIMDETEATAWQCDACGQWYDFFGVKVVPPQERRKTISPHLINWSAGEEL</sequence>
<dbReference type="RefSeq" id="WP_054327261.1">
    <property type="nucleotide sequence ID" value="NZ_JACOPL010000009.1"/>
</dbReference>
<dbReference type="Proteomes" id="UP000606499">
    <property type="component" value="Unassembled WGS sequence"/>
</dbReference>
<gene>
    <name evidence="1" type="ORF">H8S45_10380</name>
</gene>
<reference evidence="1" key="1">
    <citation type="submission" date="2020-08" db="EMBL/GenBank/DDBJ databases">
        <title>Genome public.</title>
        <authorList>
            <person name="Liu C."/>
            <person name="Sun Q."/>
        </authorList>
    </citation>
    <scope>NUCLEOTIDE SEQUENCE</scope>
    <source>
        <strain evidence="1">NSJ-28</strain>
    </source>
</reference>
<proteinExistence type="predicted"/>
<keyword evidence="2" id="KW-1185">Reference proteome</keyword>
<name>A0A923LXE8_9FIRM</name>
<evidence type="ECO:0000313" key="2">
    <source>
        <dbReference type="Proteomes" id="UP000606499"/>
    </source>
</evidence>